<protein>
    <submittedName>
        <fullName evidence="1">Uncharacterized protein</fullName>
    </submittedName>
</protein>
<dbReference type="EMBL" id="VSSQ01000124">
    <property type="protein sequence ID" value="MPL79226.1"/>
    <property type="molecule type" value="Genomic_DNA"/>
</dbReference>
<name>A0A644UJN4_9ZZZZ</name>
<reference evidence="1" key="1">
    <citation type="submission" date="2019-08" db="EMBL/GenBank/DDBJ databases">
        <authorList>
            <person name="Kucharzyk K."/>
            <person name="Murdoch R.W."/>
            <person name="Higgins S."/>
            <person name="Loffler F."/>
        </authorList>
    </citation>
    <scope>NUCLEOTIDE SEQUENCE</scope>
</reference>
<organism evidence="1">
    <name type="scientific">bioreactor metagenome</name>
    <dbReference type="NCBI Taxonomy" id="1076179"/>
    <lineage>
        <taxon>unclassified sequences</taxon>
        <taxon>metagenomes</taxon>
        <taxon>ecological metagenomes</taxon>
    </lineage>
</organism>
<accession>A0A644UJN4</accession>
<dbReference type="SUPFAM" id="SSF56935">
    <property type="entry name" value="Porins"/>
    <property type="match status" value="1"/>
</dbReference>
<evidence type="ECO:0000313" key="1">
    <source>
        <dbReference type="EMBL" id="MPL79226.1"/>
    </source>
</evidence>
<proteinExistence type="predicted"/>
<sequence length="237" mass="25045">MRCMMQKKLLLALCAAGLLPQTGIAEVTGAEVGFHYSTLADAGARDLNKATLGGALEYGIGPQFSVQGDLAQRYYGLTNWDGTTFTLHGSYRPTDAMAAGAFVGHDWLDNQDVIYYGLEFANKVNQISYEAAFTHFDSAGKNANGLTLRGGYAVNQKLDLGGRVDIVHGEGDNNYRVSGTAGYEITPGIQATGELGFYDGDGMAAESFIGVGVKATFGNNNGVTFGGRGIQDFLPGL</sequence>
<gene>
    <name evidence="1" type="ORF">SDC9_25101</name>
</gene>
<dbReference type="AlphaFoldDB" id="A0A644UJN4"/>
<comment type="caution">
    <text evidence="1">The sequence shown here is derived from an EMBL/GenBank/DDBJ whole genome shotgun (WGS) entry which is preliminary data.</text>
</comment>